<dbReference type="RefSeq" id="WP_036650951.1">
    <property type="nucleotide sequence ID" value="NZ_BAVZ01000012.1"/>
</dbReference>
<organism evidence="2 3">
    <name type="scientific">Paenibacillus pini JCM 16418</name>
    <dbReference type="NCBI Taxonomy" id="1236976"/>
    <lineage>
        <taxon>Bacteria</taxon>
        <taxon>Bacillati</taxon>
        <taxon>Bacillota</taxon>
        <taxon>Bacilli</taxon>
        <taxon>Bacillales</taxon>
        <taxon>Paenibacillaceae</taxon>
        <taxon>Paenibacillus</taxon>
    </lineage>
</organism>
<accession>W7YP90</accession>
<dbReference type="AlphaFoldDB" id="W7YP90"/>
<sequence>MEAKNDSSITSDAAFVKLLKLVREHNDPEAMIAILDFFEQDIVRLSRYIRIPREDAIQIITLELMTLLKDSEKNIY</sequence>
<proteinExistence type="predicted"/>
<dbReference type="EMBL" id="BAVZ01000012">
    <property type="protein sequence ID" value="GAF09433.1"/>
    <property type="molecule type" value="Genomic_DNA"/>
</dbReference>
<evidence type="ECO:0000259" key="1">
    <source>
        <dbReference type="Pfam" id="PF12645"/>
    </source>
</evidence>
<dbReference type="Proteomes" id="UP000019364">
    <property type="component" value="Unassembled WGS sequence"/>
</dbReference>
<dbReference type="eggNOG" id="ENOG50306GA">
    <property type="taxonomic scope" value="Bacteria"/>
</dbReference>
<feature type="domain" description="Helix-turn-helix conjugative transposon-like" evidence="1">
    <location>
        <begin position="25"/>
        <end position="68"/>
    </location>
</feature>
<reference evidence="2 3" key="1">
    <citation type="journal article" date="2014" name="Genome Announc.">
        <title>Draft Genome Sequence of Paenibacillus pini JCM 16418T, Isolated from the Rhizosphere of Pine Tree.</title>
        <authorList>
            <person name="Yuki M."/>
            <person name="Oshima K."/>
            <person name="Suda W."/>
            <person name="Oshida Y."/>
            <person name="Kitamura K."/>
            <person name="Iida Y."/>
            <person name="Hattori M."/>
            <person name="Ohkuma M."/>
        </authorList>
    </citation>
    <scope>NUCLEOTIDE SEQUENCE [LARGE SCALE GENOMIC DNA]</scope>
    <source>
        <strain evidence="2 3">JCM 16418</strain>
    </source>
</reference>
<dbReference type="InterPro" id="IPR024760">
    <property type="entry name" value="HTH_dom_conjug_TS-like"/>
</dbReference>
<name>W7YP90_9BACL</name>
<comment type="caution">
    <text evidence="2">The sequence shown here is derived from an EMBL/GenBank/DDBJ whole genome shotgun (WGS) entry which is preliminary data.</text>
</comment>
<dbReference type="Pfam" id="PF12645">
    <property type="entry name" value="HTH_16"/>
    <property type="match status" value="1"/>
</dbReference>
<evidence type="ECO:0000313" key="3">
    <source>
        <dbReference type="Proteomes" id="UP000019364"/>
    </source>
</evidence>
<dbReference type="OrthoDB" id="2471504at2"/>
<keyword evidence="3" id="KW-1185">Reference proteome</keyword>
<evidence type="ECO:0000313" key="2">
    <source>
        <dbReference type="EMBL" id="GAF09433.1"/>
    </source>
</evidence>
<gene>
    <name evidence="2" type="ORF">JCM16418_3574</name>
</gene>
<protein>
    <recommendedName>
        <fullName evidence="1">Helix-turn-helix conjugative transposon-like domain-containing protein</fullName>
    </recommendedName>
</protein>